<evidence type="ECO:0000256" key="1">
    <source>
        <dbReference type="SAM" id="Phobius"/>
    </source>
</evidence>
<dbReference type="Proteomes" id="UP000006843">
    <property type="component" value="Chromosome I"/>
</dbReference>
<proteinExistence type="predicted"/>
<keyword evidence="3" id="KW-1185">Reference proteome</keyword>
<keyword evidence="1" id="KW-1133">Transmembrane helix</keyword>
<dbReference type="HOGENOM" id="CLU_2480936_0_0_6"/>
<protein>
    <submittedName>
        <fullName evidence="2">Uncharacterized protein</fullName>
    </submittedName>
</protein>
<accession>Q3IHZ0</accession>
<reference evidence="2 3" key="1">
    <citation type="journal article" date="2005" name="Genome Res.">
        <title>Coping with cold: the genome of the versatile marine Antarctica bacterium Pseudoalteromonas haloplanktis TAC125.</title>
        <authorList>
            <person name="Medigue C."/>
            <person name="Krin E."/>
            <person name="Pascal G."/>
            <person name="Barbe V."/>
            <person name="Bernsel A."/>
            <person name="Bertin P."/>
            <person name="Cheung F."/>
            <person name="Cruveiller S."/>
            <person name="Damico S."/>
            <person name="Duilio A."/>
            <person name="Fang G."/>
            <person name="Feller G."/>
            <person name="Mangenot S."/>
            <person name="Marino G."/>
            <person name="Nilsson J."/>
            <person name="Parilli E."/>
            <person name="Rocha E."/>
            <person name="Rouy Z."/>
            <person name="Sekowska A."/>
            <person name="Tutino M.L."/>
            <person name="Vallenet D."/>
            <person name="von Heijne G."/>
            <person name="Danchin A."/>
        </authorList>
    </citation>
    <scope>NUCLEOTIDE SEQUENCE [LARGE SCALE GENOMIC DNA]</scope>
    <source>
        <strain evidence="3">TAC 125</strain>
    </source>
</reference>
<dbReference type="KEGG" id="pha:PSHAa2332"/>
<organism evidence="2 3">
    <name type="scientific">Pseudoalteromonas translucida (strain TAC 125)</name>
    <dbReference type="NCBI Taxonomy" id="326442"/>
    <lineage>
        <taxon>Bacteria</taxon>
        <taxon>Pseudomonadati</taxon>
        <taxon>Pseudomonadota</taxon>
        <taxon>Gammaproteobacteria</taxon>
        <taxon>Alteromonadales</taxon>
        <taxon>Pseudoalteromonadaceae</taxon>
        <taxon>Pseudoalteromonas</taxon>
    </lineage>
</organism>
<gene>
    <name evidence="2" type="ordered locus">PSHAa2332</name>
</gene>
<dbReference type="EMBL" id="CR954246">
    <property type="protein sequence ID" value="CAI87388.1"/>
    <property type="molecule type" value="Genomic_DNA"/>
</dbReference>
<dbReference type="eggNOG" id="ENOG5033CWT">
    <property type="taxonomic scope" value="Bacteria"/>
</dbReference>
<keyword evidence="1" id="KW-0812">Transmembrane</keyword>
<name>Q3IHZ0_PSET1</name>
<keyword evidence="1" id="KW-0472">Membrane</keyword>
<evidence type="ECO:0000313" key="2">
    <source>
        <dbReference type="EMBL" id="CAI87388.1"/>
    </source>
</evidence>
<evidence type="ECO:0000313" key="3">
    <source>
        <dbReference type="Proteomes" id="UP000006843"/>
    </source>
</evidence>
<sequence>MCVNYIFTLINDKHLSNLDIICAFLIIALGENMLKRKRTQRFKRKTINSTATRRRVMLRNLHKKIIWRRRMFAMQKMAELDALMAAS</sequence>
<dbReference type="AlphaFoldDB" id="Q3IHZ0"/>
<feature type="transmembrane region" description="Helical" evidence="1">
    <location>
        <begin position="15"/>
        <end position="34"/>
    </location>
</feature>